<keyword evidence="1 5" id="KW-1003">Cell membrane</keyword>
<evidence type="ECO:0000256" key="5">
    <source>
        <dbReference type="HAMAP-Rule" id="MF_02033"/>
    </source>
</evidence>
<keyword evidence="2 5" id="KW-0132">Cell division</keyword>
<keyword evidence="3 5" id="KW-0472">Membrane</keyword>
<dbReference type="HAMAP" id="MF_02033">
    <property type="entry name" value="FtsA"/>
    <property type="match status" value="1"/>
</dbReference>
<dbReference type="GO" id="GO:0009898">
    <property type="term" value="C:cytoplasmic side of plasma membrane"/>
    <property type="evidence" value="ECO:0007669"/>
    <property type="project" value="UniProtKB-UniRule"/>
</dbReference>
<dbReference type="NCBIfam" id="TIGR01174">
    <property type="entry name" value="ftsA"/>
    <property type="match status" value="1"/>
</dbReference>
<evidence type="ECO:0000313" key="9">
    <source>
        <dbReference type="EMBL" id="HIW70632.1"/>
    </source>
</evidence>
<protein>
    <recommendedName>
        <fullName evidence="5 6">Cell division protein FtsA</fullName>
    </recommendedName>
</protein>
<feature type="compositionally biased region" description="Basic and acidic residues" evidence="7">
    <location>
        <begin position="428"/>
        <end position="441"/>
    </location>
</feature>
<proteinExistence type="inferred from homology"/>
<evidence type="ECO:0000259" key="8">
    <source>
        <dbReference type="SMART" id="SM00842"/>
    </source>
</evidence>
<dbReference type="SUPFAM" id="SSF53067">
    <property type="entry name" value="Actin-like ATPase domain"/>
    <property type="match status" value="2"/>
</dbReference>
<reference evidence="9" key="1">
    <citation type="journal article" date="2021" name="PeerJ">
        <title>Extensive microbial diversity within the chicken gut microbiome revealed by metagenomics and culture.</title>
        <authorList>
            <person name="Gilroy R."/>
            <person name="Ravi A."/>
            <person name="Getino M."/>
            <person name="Pursley I."/>
            <person name="Horton D.L."/>
            <person name="Alikhan N.F."/>
            <person name="Baker D."/>
            <person name="Gharbi K."/>
            <person name="Hall N."/>
            <person name="Watson M."/>
            <person name="Adriaenssens E.M."/>
            <person name="Foster-Nyarko E."/>
            <person name="Jarju S."/>
            <person name="Secka A."/>
            <person name="Antonio M."/>
            <person name="Oren A."/>
            <person name="Chaudhuri R.R."/>
            <person name="La Ragione R."/>
            <person name="Hildebrand F."/>
            <person name="Pallen M.J."/>
        </authorList>
    </citation>
    <scope>NUCLEOTIDE SEQUENCE</scope>
    <source>
        <strain evidence="9">ChiHejej3B27-2180</strain>
    </source>
</reference>
<dbReference type="AlphaFoldDB" id="A0A9D1U3R8"/>
<dbReference type="Proteomes" id="UP000886878">
    <property type="component" value="Unassembled WGS sequence"/>
</dbReference>
<gene>
    <name evidence="5 9" type="primary">ftsA</name>
    <name evidence="9" type="ORF">H9876_04590</name>
</gene>
<dbReference type="Gene3D" id="3.30.1490.110">
    <property type="match status" value="1"/>
</dbReference>
<comment type="function">
    <text evidence="5 6">Cell division protein that is involved in the assembly of the Z ring. May serve as a membrane anchor for the Z ring.</text>
</comment>
<evidence type="ECO:0000256" key="6">
    <source>
        <dbReference type="PIRNR" id="PIRNR003101"/>
    </source>
</evidence>
<dbReference type="GO" id="GO:0032153">
    <property type="term" value="C:cell division site"/>
    <property type="evidence" value="ECO:0007669"/>
    <property type="project" value="UniProtKB-UniRule"/>
</dbReference>
<dbReference type="GO" id="GO:0043093">
    <property type="term" value="P:FtsZ-dependent cytokinesis"/>
    <property type="evidence" value="ECO:0007669"/>
    <property type="project" value="UniProtKB-UniRule"/>
</dbReference>
<comment type="caution">
    <text evidence="9">The sequence shown here is derived from an EMBL/GenBank/DDBJ whole genome shotgun (WGS) entry which is preliminary data.</text>
</comment>
<dbReference type="PANTHER" id="PTHR32432">
    <property type="entry name" value="CELL DIVISION PROTEIN FTSA-RELATED"/>
    <property type="match status" value="1"/>
</dbReference>
<comment type="similarity">
    <text evidence="5 6">Belongs to the FtsA/MreB family.</text>
</comment>
<evidence type="ECO:0000256" key="7">
    <source>
        <dbReference type="SAM" id="MobiDB-lite"/>
    </source>
</evidence>
<evidence type="ECO:0000256" key="2">
    <source>
        <dbReference type="ARBA" id="ARBA00022618"/>
    </source>
</evidence>
<sequence>MDNSKIYVGLDIGTTSVKVIICENVKGQLKVVGTGVEPSSGLSRGVIVDIDQTARAISQAVNKAASQSDVTVKSVVVGLPANYLQMKDVHGMITIAEKGQSHEIINQDVIDVAKSTLSQNVPNDREIIGLVPREFTVDGFDGIKDPRGMVGSRLEMQALLYSGPTTVVHNTKKAVEQAGLHIEDLVVGPIATGFNLLTDGEQDFGTLVIDMGGGQTTASIIHDHQLKYTSVDPEGGFYITKDISTVLNTSLRDAEKLKKDHGFADSSKADENMMLDVPVVGKDEPVEYSEKYLAEVIEARVRQIFQRISDRLDAIRAPKLPGGVVLIGGAAVMPGVAELAGEYFSGKVKVYRPKLMGVRHPGFATALSLALYETRLSDVEELIKQTVQNDGAIEHQRPAVDERRQATPQPRHRKRRLTMPGNQGLATESEHQTVDSKDQKSTTKKKTSGIRSFFNNFFD</sequence>
<reference evidence="9" key="2">
    <citation type="submission" date="2021-04" db="EMBL/GenBank/DDBJ databases">
        <authorList>
            <person name="Gilroy R."/>
        </authorList>
    </citation>
    <scope>NUCLEOTIDE SEQUENCE</scope>
    <source>
        <strain evidence="9">ChiHejej3B27-2180</strain>
    </source>
</reference>
<organism evidence="9 10">
    <name type="scientific">Candidatus Limosilactobacillus merdipullorum</name>
    <dbReference type="NCBI Taxonomy" id="2838653"/>
    <lineage>
        <taxon>Bacteria</taxon>
        <taxon>Bacillati</taxon>
        <taxon>Bacillota</taxon>
        <taxon>Bacilli</taxon>
        <taxon>Lactobacillales</taxon>
        <taxon>Lactobacillaceae</taxon>
        <taxon>Limosilactobacillus</taxon>
    </lineage>
</organism>
<evidence type="ECO:0000313" key="10">
    <source>
        <dbReference type="Proteomes" id="UP000886878"/>
    </source>
</evidence>
<dbReference type="Pfam" id="PF02491">
    <property type="entry name" value="SHS2_FTSA"/>
    <property type="match status" value="1"/>
</dbReference>
<dbReference type="InterPro" id="IPR020823">
    <property type="entry name" value="Cell_div_FtsA"/>
</dbReference>
<dbReference type="SMART" id="SM00842">
    <property type="entry name" value="FtsA"/>
    <property type="match status" value="1"/>
</dbReference>
<accession>A0A9D1U3R8</accession>
<comment type="subunit">
    <text evidence="5">Self-interacts. Interacts with FtsZ.</text>
</comment>
<feature type="region of interest" description="Disordered" evidence="7">
    <location>
        <begin position="393"/>
        <end position="447"/>
    </location>
</feature>
<feature type="compositionally biased region" description="Basic and acidic residues" evidence="7">
    <location>
        <begin position="393"/>
        <end position="405"/>
    </location>
</feature>
<dbReference type="Pfam" id="PF14450">
    <property type="entry name" value="FtsA"/>
    <property type="match status" value="1"/>
</dbReference>
<name>A0A9D1U3R8_9LACO</name>
<dbReference type="CDD" id="cd24048">
    <property type="entry name" value="ASKHA_NBD_FtsA"/>
    <property type="match status" value="1"/>
</dbReference>
<dbReference type="PIRSF" id="PIRSF003101">
    <property type="entry name" value="FtsA"/>
    <property type="match status" value="1"/>
</dbReference>
<evidence type="ECO:0000256" key="3">
    <source>
        <dbReference type="ARBA" id="ARBA00023136"/>
    </source>
</evidence>
<evidence type="ECO:0000256" key="1">
    <source>
        <dbReference type="ARBA" id="ARBA00022475"/>
    </source>
</evidence>
<dbReference type="PANTHER" id="PTHR32432:SF4">
    <property type="entry name" value="CELL DIVISION PROTEIN FTSA"/>
    <property type="match status" value="1"/>
</dbReference>
<dbReference type="Gene3D" id="3.30.420.40">
    <property type="match status" value="2"/>
</dbReference>
<keyword evidence="4 5" id="KW-0131">Cell cycle</keyword>
<dbReference type="EMBL" id="DXGK01000094">
    <property type="protein sequence ID" value="HIW70632.1"/>
    <property type="molecule type" value="Genomic_DNA"/>
</dbReference>
<dbReference type="InterPro" id="IPR050696">
    <property type="entry name" value="FtsA/MreB"/>
</dbReference>
<evidence type="ECO:0000256" key="4">
    <source>
        <dbReference type="ARBA" id="ARBA00023306"/>
    </source>
</evidence>
<dbReference type="InterPro" id="IPR043129">
    <property type="entry name" value="ATPase_NBD"/>
</dbReference>
<comment type="subcellular location">
    <subcellularLocation>
        <location evidence="5">Cell membrane</location>
        <topology evidence="5">Peripheral membrane protein</topology>
        <orientation evidence="5">Cytoplasmic side</orientation>
    </subcellularLocation>
    <text evidence="5">Localizes to the Z ring in an FtsZ-dependent manner. Targeted to the membrane through a conserved C-terminal amphipathic helix.</text>
</comment>
<feature type="domain" description="SHS2" evidence="8">
    <location>
        <begin position="7"/>
        <end position="196"/>
    </location>
</feature>
<dbReference type="InterPro" id="IPR003494">
    <property type="entry name" value="SHS2_FtsA"/>
</dbReference>